<dbReference type="PROSITE" id="PS50086">
    <property type="entry name" value="TBC_RABGAP"/>
    <property type="match status" value="1"/>
</dbReference>
<accession>A0A9P7Z0T5</accession>
<proteinExistence type="predicted"/>
<dbReference type="OrthoDB" id="206700at2759"/>
<feature type="region of interest" description="Disordered" evidence="2">
    <location>
        <begin position="1"/>
        <end position="27"/>
    </location>
</feature>
<sequence length="413" mass="47013">MEPTGSAPDSHASNREKELKKLLLSPGGKANDVKATSILEACKWKDVEKLRTLATEDGGLVSDQYRRQAWPLLLGCTLREEHSPVQLGLDVGNNWRDLPKHKDEDQVKLDVDRSFIYYPNNESAKEISQRKNDLSELILEVLRRKPYLHYFQGYHDICQVFLLVLNPPDRAPAVARLSALRIRDYMLPTLAPSLAQLRLIPSIIRAVNPELYNHLPLTQPFFAIPGIITMYAHDIQSYGEIARVFDVLLAREAVFSVYMFAQIVLQRADELFEIPNDEPELLHSVLSKLPKPLNLEVLIANTSKLLKLHPPEKLATWREISTSSVLKTARTADQVASQSLSDGHAYFKRQVEELRWAEQRDKVLTLMWRYRKPLKQAGVTVMIGVLAFYLKKSPGPTGVIGAFGRYWYGYHGH</sequence>
<keyword evidence="5" id="KW-1185">Reference proteome</keyword>
<dbReference type="Proteomes" id="UP000887226">
    <property type="component" value="Unassembled WGS sequence"/>
</dbReference>
<name>A0A9P7Z0T5_9HELO</name>
<dbReference type="SUPFAM" id="SSF47923">
    <property type="entry name" value="Ypt/Rab-GAP domain of gyp1p"/>
    <property type="match status" value="2"/>
</dbReference>
<evidence type="ECO:0000259" key="3">
    <source>
        <dbReference type="PROSITE" id="PS50086"/>
    </source>
</evidence>
<dbReference type="AlphaFoldDB" id="A0A9P7Z0T5"/>
<evidence type="ECO:0000313" key="5">
    <source>
        <dbReference type="Proteomes" id="UP000887226"/>
    </source>
</evidence>
<dbReference type="GO" id="GO:0006888">
    <property type="term" value="P:endoplasmic reticulum to Golgi vesicle-mediated transport"/>
    <property type="evidence" value="ECO:0007669"/>
    <property type="project" value="TreeGrafter"/>
</dbReference>
<dbReference type="Gene3D" id="1.10.472.80">
    <property type="entry name" value="Ypt/Rab-GAP domain of gyp1p, domain 3"/>
    <property type="match status" value="1"/>
</dbReference>
<dbReference type="GO" id="GO:0005789">
    <property type="term" value="C:endoplasmic reticulum membrane"/>
    <property type="evidence" value="ECO:0007669"/>
    <property type="project" value="TreeGrafter"/>
</dbReference>
<evidence type="ECO:0000313" key="4">
    <source>
        <dbReference type="EMBL" id="KAG9243176.1"/>
    </source>
</evidence>
<feature type="compositionally biased region" description="Basic and acidic residues" evidence="2">
    <location>
        <begin position="12"/>
        <end position="21"/>
    </location>
</feature>
<evidence type="ECO:0000256" key="1">
    <source>
        <dbReference type="ARBA" id="ARBA00022468"/>
    </source>
</evidence>
<organism evidence="4 5">
    <name type="scientific">Calycina marina</name>
    <dbReference type="NCBI Taxonomy" id="1763456"/>
    <lineage>
        <taxon>Eukaryota</taxon>
        <taxon>Fungi</taxon>
        <taxon>Dikarya</taxon>
        <taxon>Ascomycota</taxon>
        <taxon>Pezizomycotina</taxon>
        <taxon>Leotiomycetes</taxon>
        <taxon>Helotiales</taxon>
        <taxon>Pezizellaceae</taxon>
        <taxon>Calycina</taxon>
    </lineage>
</organism>
<dbReference type="InterPro" id="IPR045913">
    <property type="entry name" value="TBC20/Gyp8-like"/>
</dbReference>
<evidence type="ECO:0000256" key="2">
    <source>
        <dbReference type="SAM" id="MobiDB-lite"/>
    </source>
</evidence>
<dbReference type="InterPro" id="IPR035969">
    <property type="entry name" value="Rab-GAP_TBC_sf"/>
</dbReference>
<comment type="caution">
    <text evidence="4">The sequence shown here is derived from an EMBL/GenBank/DDBJ whole genome shotgun (WGS) entry which is preliminary data.</text>
</comment>
<dbReference type="SMART" id="SM00164">
    <property type="entry name" value="TBC"/>
    <property type="match status" value="1"/>
</dbReference>
<dbReference type="GO" id="GO:0005096">
    <property type="term" value="F:GTPase activator activity"/>
    <property type="evidence" value="ECO:0007669"/>
    <property type="project" value="UniProtKB-KW"/>
</dbReference>
<protein>
    <submittedName>
        <fullName evidence="4">Rab-GTPase-TBC domain-containing protein</fullName>
    </submittedName>
</protein>
<keyword evidence="1" id="KW-0343">GTPase activation</keyword>
<feature type="domain" description="Rab-GAP TBC" evidence="3">
    <location>
        <begin position="60"/>
        <end position="252"/>
    </location>
</feature>
<reference evidence="4" key="1">
    <citation type="journal article" date="2021" name="IMA Fungus">
        <title>Genomic characterization of three marine fungi, including Emericellopsis atlantica sp. nov. with signatures of a generalist lifestyle and marine biomass degradation.</title>
        <authorList>
            <person name="Hagestad O.C."/>
            <person name="Hou L."/>
            <person name="Andersen J.H."/>
            <person name="Hansen E.H."/>
            <person name="Altermark B."/>
            <person name="Li C."/>
            <person name="Kuhnert E."/>
            <person name="Cox R.J."/>
            <person name="Crous P.W."/>
            <person name="Spatafora J.W."/>
            <person name="Lail K."/>
            <person name="Amirebrahimi M."/>
            <person name="Lipzen A."/>
            <person name="Pangilinan J."/>
            <person name="Andreopoulos W."/>
            <person name="Hayes R.D."/>
            <person name="Ng V."/>
            <person name="Grigoriev I.V."/>
            <person name="Jackson S.A."/>
            <person name="Sutton T.D.S."/>
            <person name="Dobson A.D.W."/>
            <person name="Rama T."/>
        </authorList>
    </citation>
    <scope>NUCLEOTIDE SEQUENCE</scope>
    <source>
        <strain evidence="4">TRa3180A</strain>
    </source>
</reference>
<dbReference type="InterPro" id="IPR000195">
    <property type="entry name" value="Rab-GAP-TBC_dom"/>
</dbReference>
<dbReference type="Pfam" id="PF00566">
    <property type="entry name" value="RabGAP-TBC"/>
    <property type="match status" value="1"/>
</dbReference>
<dbReference type="EMBL" id="MU253999">
    <property type="protein sequence ID" value="KAG9243176.1"/>
    <property type="molecule type" value="Genomic_DNA"/>
</dbReference>
<gene>
    <name evidence="4" type="ORF">BJ878DRAFT_131342</name>
</gene>
<dbReference type="Gene3D" id="1.10.8.1310">
    <property type="match status" value="1"/>
</dbReference>
<dbReference type="PANTHER" id="PTHR20913">
    <property type="entry name" value="TBC1 DOMAIN FAMILY MEMBER 20/GTPASE"/>
    <property type="match status" value="1"/>
</dbReference>
<dbReference type="PANTHER" id="PTHR20913:SF7">
    <property type="entry name" value="RE60063P"/>
    <property type="match status" value="1"/>
</dbReference>
<dbReference type="FunFam" id="1.10.472.80:FF:000060">
    <property type="entry name" value="TBC domain protein, putative"/>
    <property type="match status" value="1"/>
</dbReference>